<evidence type="ECO:0000313" key="3">
    <source>
        <dbReference type="Proteomes" id="UP000729402"/>
    </source>
</evidence>
<dbReference type="AlphaFoldDB" id="A0A8J5RH76"/>
<reference evidence="2" key="2">
    <citation type="submission" date="2021-02" db="EMBL/GenBank/DDBJ databases">
        <authorList>
            <person name="Kimball J.A."/>
            <person name="Haas M.W."/>
            <person name="Macchietto M."/>
            <person name="Kono T."/>
            <person name="Duquette J."/>
            <person name="Shao M."/>
        </authorList>
    </citation>
    <scope>NUCLEOTIDE SEQUENCE</scope>
    <source>
        <tissue evidence="2">Fresh leaf tissue</tissue>
    </source>
</reference>
<evidence type="ECO:0000313" key="2">
    <source>
        <dbReference type="EMBL" id="KAG8046762.1"/>
    </source>
</evidence>
<evidence type="ECO:0000256" key="1">
    <source>
        <dbReference type="SAM" id="MobiDB-lite"/>
    </source>
</evidence>
<gene>
    <name evidence="2" type="ORF">GUJ93_ZPchr0008g13550</name>
</gene>
<sequence>MQLEDMCSDSEHAFSTVPPPGVAQSPPASTHHQPGRPGAAAPAVPGKTPASAAAAALFVRTVCDDTLNEDGRSVVCSCYDELLPYAESFKGNEAKVNY</sequence>
<feature type="region of interest" description="Disordered" evidence="1">
    <location>
        <begin position="1"/>
        <end position="46"/>
    </location>
</feature>
<name>A0A8J5RH76_ZIZPA</name>
<accession>A0A8J5RH76</accession>
<comment type="caution">
    <text evidence="2">The sequence shown here is derived from an EMBL/GenBank/DDBJ whole genome shotgun (WGS) entry which is preliminary data.</text>
</comment>
<proteinExistence type="predicted"/>
<organism evidence="2 3">
    <name type="scientific">Zizania palustris</name>
    <name type="common">Northern wild rice</name>
    <dbReference type="NCBI Taxonomy" id="103762"/>
    <lineage>
        <taxon>Eukaryota</taxon>
        <taxon>Viridiplantae</taxon>
        <taxon>Streptophyta</taxon>
        <taxon>Embryophyta</taxon>
        <taxon>Tracheophyta</taxon>
        <taxon>Spermatophyta</taxon>
        <taxon>Magnoliopsida</taxon>
        <taxon>Liliopsida</taxon>
        <taxon>Poales</taxon>
        <taxon>Poaceae</taxon>
        <taxon>BOP clade</taxon>
        <taxon>Oryzoideae</taxon>
        <taxon>Oryzeae</taxon>
        <taxon>Zizaniinae</taxon>
        <taxon>Zizania</taxon>
    </lineage>
</organism>
<dbReference type="Proteomes" id="UP000729402">
    <property type="component" value="Unassembled WGS sequence"/>
</dbReference>
<reference evidence="2" key="1">
    <citation type="journal article" date="2021" name="bioRxiv">
        <title>Whole Genome Assembly and Annotation of Northern Wild Rice, Zizania palustris L., Supports a Whole Genome Duplication in the Zizania Genus.</title>
        <authorList>
            <person name="Haas M."/>
            <person name="Kono T."/>
            <person name="Macchietto M."/>
            <person name="Millas R."/>
            <person name="McGilp L."/>
            <person name="Shao M."/>
            <person name="Duquette J."/>
            <person name="Hirsch C.N."/>
            <person name="Kimball J."/>
        </authorList>
    </citation>
    <scope>NUCLEOTIDE SEQUENCE</scope>
    <source>
        <tissue evidence="2">Fresh leaf tissue</tissue>
    </source>
</reference>
<protein>
    <submittedName>
        <fullName evidence="2">Uncharacterized protein</fullName>
    </submittedName>
</protein>
<feature type="compositionally biased region" description="Low complexity" evidence="1">
    <location>
        <begin position="35"/>
        <end position="46"/>
    </location>
</feature>
<dbReference type="EMBL" id="JAAALK010000290">
    <property type="protein sequence ID" value="KAG8046762.1"/>
    <property type="molecule type" value="Genomic_DNA"/>
</dbReference>
<dbReference type="OrthoDB" id="720956at2759"/>
<keyword evidence="3" id="KW-1185">Reference proteome</keyword>